<dbReference type="GeneID" id="64964748"/>
<reference evidence="1" key="4">
    <citation type="submission" date="2021-02" db="EMBL/GenBank/DDBJ databases">
        <title>Aspergillus luchuensis mut. kawachii IFO 4304 genome sequence.</title>
        <authorList>
            <person name="Mori K."/>
            <person name="Kadooka C."/>
            <person name="Goto M."/>
            <person name="Futagami T."/>
        </authorList>
    </citation>
    <scope>NUCLEOTIDE SEQUENCE</scope>
    <source>
        <strain evidence="1">IFO 4308</strain>
    </source>
</reference>
<dbReference type="OrthoDB" id="4382065at2759"/>
<dbReference type="RefSeq" id="XP_041547189.1">
    <property type="nucleotide sequence ID" value="XM_041682871.1"/>
</dbReference>
<dbReference type="KEGG" id="aluc:AKAW2_70305S"/>
<name>A0A146FFR4_ASPKA</name>
<evidence type="ECO:0000313" key="1">
    <source>
        <dbReference type="EMBL" id="BCS03427.1"/>
    </source>
</evidence>
<evidence type="ECO:0000313" key="3">
    <source>
        <dbReference type="Proteomes" id="UP000075230"/>
    </source>
</evidence>
<dbReference type="EMBL" id="AP024431">
    <property type="protein sequence ID" value="BCS03427.1"/>
    <property type="molecule type" value="Genomic_DNA"/>
</dbReference>
<sequence length="381" mass="44354">MASSHSAVNPGVTGPSLSDFPENIRNKITLLDIPAVEVHALIEKECPQMLQKIAPYGANWMRHVMYNTIPKEIRVYAYVHCDMVQPDWYKSYGLTALLFRYNTHKVELEQEVSEEQARSMLWFYALVQFYAKSLTENTIERQTGKHGRPTSRTASRTELLRVERALYIHDILLQAMTTIPRHTMTRKEANAPWKSFLENFTGWMLYQVITVNKILHNDDAARCIADNVELESSLRSFSEKEGCNYLLEGGLAFKRTLDQKWHHGGLDDEEKFRFKCWRAGGERILNAIWGKLENSDPKFNKQKFSPNTDPMLKRMYDPFVFIEEDNGPHRLWYEIAEEQPANPDQEMSLFFTGSGHPQYMLFMWDEDRLRDMGYLSGDDSS</sequence>
<evidence type="ECO:0000313" key="4">
    <source>
        <dbReference type="Proteomes" id="UP000661280"/>
    </source>
</evidence>
<evidence type="ECO:0000313" key="2">
    <source>
        <dbReference type="EMBL" id="GAT24432.1"/>
    </source>
</evidence>
<dbReference type="Proteomes" id="UP000661280">
    <property type="component" value="Chromosome 7"/>
</dbReference>
<gene>
    <name evidence="1" type="ORF">AKAW2_70305S</name>
    <name evidence="2" type="ORF">RIB2604_01802590</name>
</gene>
<protein>
    <submittedName>
        <fullName evidence="2">Similar to An16g03560</fullName>
    </submittedName>
</protein>
<proteinExistence type="predicted"/>
<accession>A0A146FFR4</accession>
<reference evidence="1" key="3">
    <citation type="submission" date="2021-01" db="EMBL/GenBank/DDBJ databases">
        <authorList>
            <consortium name="Aspergillus luchuensis mut. kawachii IFO 4304 genome sequencing consortium"/>
            <person name="Kazuki M."/>
            <person name="Futagami T."/>
        </authorList>
    </citation>
    <scope>NUCLEOTIDE SEQUENCE</scope>
    <source>
        <strain evidence="1">IFO 4308</strain>
    </source>
</reference>
<dbReference type="VEuPathDB" id="FungiDB:ASPFODRAFT_162069"/>
<reference evidence="2 3" key="1">
    <citation type="journal article" date="2016" name="DNA Res.">
        <title>Genome sequence of Aspergillus luchuensis NBRC 4314.</title>
        <authorList>
            <person name="Yamada O."/>
            <person name="Machida M."/>
            <person name="Hosoyama A."/>
            <person name="Goto M."/>
            <person name="Takahashi T."/>
            <person name="Futagami T."/>
            <person name="Yamagata Y."/>
            <person name="Takeuchi M."/>
            <person name="Kobayashi T."/>
            <person name="Koike H."/>
            <person name="Abe K."/>
            <person name="Asai K."/>
            <person name="Arita M."/>
            <person name="Fujita N."/>
            <person name="Fukuda K."/>
            <person name="Higa K."/>
            <person name="Horikawa H."/>
            <person name="Ishikawa T."/>
            <person name="Jinno K."/>
            <person name="Kato Y."/>
            <person name="Kirimura K."/>
            <person name="Mizutani O."/>
            <person name="Nakasone K."/>
            <person name="Sano M."/>
            <person name="Shiraishi Y."/>
            <person name="Tsukahara M."/>
            <person name="Gomi K."/>
        </authorList>
    </citation>
    <scope>NUCLEOTIDE SEQUENCE [LARGE SCALE GENOMIC DNA]</scope>
    <source>
        <strain evidence="2 3">RIB 2604</strain>
    </source>
</reference>
<dbReference type="EMBL" id="BCWF01000018">
    <property type="protein sequence ID" value="GAT24432.1"/>
    <property type="molecule type" value="Genomic_DNA"/>
</dbReference>
<reference evidence="3" key="2">
    <citation type="submission" date="2016-02" db="EMBL/GenBank/DDBJ databases">
        <title>Genome sequencing of Aspergillus luchuensis NBRC 4314.</title>
        <authorList>
            <person name="Yamada O."/>
        </authorList>
    </citation>
    <scope>NUCLEOTIDE SEQUENCE [LARGE SCALE GENOMIC DNA]</scope>
    <source>
        <strain evidence="3">RIB 2604</strain>
    </source>
</reference>
<organism evidence="2 3">
    <name type="scientific">Aspergillus kawachii</name>
    <name type="common">White koji mold</name>
    <name type="synonym">Aspergillus awamori var. kawachi</name>
    <dbReference type="NCBI Taxonomy" id="1069201"/>
    <lineage>
        <taxon>Eukaryota</taxon>
        <taxon>Fungi</taxon>
        <taxon>Dikarya</taxon>
        <taxon>Ascomycota</taxon>
        <taxon>Pezizomycotina</taxon>
        <taxon>Eurotiomycetes</taxon>
        <taxon>Eurotiomycetidae</taxon>
        <taxon>Eurotiales</taxon>
        <taxon>Aspergillaceae</taxon>
        <taxon>Aspergillus</taxon>
        <taxon>Aspergillus subgen. Circumdati</taxon>
    </lineage>
</organism>
<dbReference type="Proteomes" id="UP000075230">
    <property type="component" value="Unassembled WGS sequence"/>
</dbReference>
<dbReference type="AlphaFoldDB" id="A0A146FFR4"/>
<keyword evidence="4" id="KW-1185">Reference proteome</keyword>